<evidence type="ECO:0000256" key="2">
    <source>
        <dbReference type="SAM" id="SignalP"/>
    </source>
</evidence>
<proteinExistence type="evidence at transcript level"/>
<keyword evidence="2" id="KW-0732">Signal</keyword>
<sequence length="118" mass="12985">MSYKQSIFLAVFAALLLIGCVTVAANNLIEDAPGRSAVGYGSGGYGSGGYGNVGHAPSSDSYKKLVQDTQEFQNAYIIEFDRMIEKIEAIHEKAEHKKDKWRNTNPQGSYRYAYDPNA</sequence>
<reference evidence="3" key="1">
    <citation type="submission" date="2013-07" db="EMBL/GenBank/DDBJ databases">
        <title>Transcriptome sequencing and developmental regulation of gene expression in Anopheles aquasalis.</title>
        <authorList>
            <consortium name="Brazilian Malaria Network (MCT/CNPq/MS/SCTIE/DECIT/PRONEX 555648/2009-5) and Research Network on Bioactive Molecules from Arthropod Vectors (NAP-MOBIARVE"/>
            <consortium name="University of Sao Paulo)"/>
            <person name="Marinotti O."/>
            <person name="Ribeiro J.M.C."/>
            <person name="Costa-da-Silva A.L."/>
            <person name="Silva M.C.P."/>
            <person name="Lopes A.R."/>
            <person name="Barros M.S."/>
            <person name="Sa-Nunes A."/>
            <person name="Konjin B.B."/>
            <person name="Carvalho E."/>
            <person name="Suesdek L."/>
            <person name="Silva-Neto M.A.C."/>
            <person name="Capurro M.L."/>
        </authorList>
    </citation>
    <scope>NUCLEOTIDE SEQUENCE</scope>
    <source>
        <tissue evidence="3">Whole body</tissue>
    </source>
</reference>
<accession>T1E8B5</accession>
<feature type="signal peptide" evidence="2">
    <location>
        <begin position="1"/>
        <end position="25"/>
    </location>
</feature>
<protein>
    <submittedName>
        <fullName evidence="3">Putative secreted protein</fullName>
    </submittedName>
</protein>
<dbReference type="EMBL" id="GAMD01002322">
    <property type="protein sequence ID" value="JAA99268.1"/>
    <property type="molecule type" value="mRNA"/>
</dbReference>
<feature type="region of interest" description="Disordered" evidence="1">
    <location>
        <begin position="95"/>
        <end position="118"/>
    </location>
</feature>
<dbReference type="AlphaFoldDB" id="T1E8B5"/>
<evidence type="ECO:0000256" key="1">
    <source>
        <dbReference type="SAM" id="MobiDB-lite"/>
    </source>
</evidence>
<dbReference type="PROSITE" id="PS51257">
    <property type="entry name" value="PROKAR_LIPOPROTEIN"/>
    <property type="match status" value="1"/>
</dbReference>
<feature type="chain" id="PRO_5004587251" evidence="2">
    <location>
        <begin position="26"/>
        <end position="118"/>
    </location>
</feature>
<organism evidence="3">
    <name type="scientific">Anopheles aquasalis</name>
    <name type="common">Malaria mosquito</name>
    <dbReference type="NCBI Taxonomy" id="42839"/>
    <lineage>
        <taxon>Eukaryota</taxon>
        <taxon>Metazoa</taxon>
        <taxon>Ecdysozoa</taxon>
        <taxon>Arthropoda</taxon>
        <taxon>Hexapoda</taxon>
        <taxon>Insecta</taxon>
        <taxon>Pterygota</taxon>
        <taxon>Neoptera</taxon>
        <taxon>Endopterygota</taxon>
        <taxon>Diptera</taxon>
        <taxon>Nematocera</taxon>
        <taxon>Culicoidea</taxon>
        <taxon>Culicidae</taxon>
        <taxon>Anophelinae</taxon>
        <taxon>Anopheles</taxon>
    </lineage>
</organism>
<name>T1E8B5_ANOAQ</name>
<evidence type="ECO:0000313" key="3">
    <source>
        <dbReference type="EMBL" id="JAA99268.1"/>
    </source>
</evidence>